<dbReference type="AlphaFoldDB" id="A0A0K0FV76"/>
<dbReference type="InterPro" id="IPR000959">
    <property type="entry name" value="POLO_box_dom"/>
</dbReference>
<evidence type="ECO:0000259" key="1">
    <source>
        <dbReference type="PROSITE" id="PS50078"/>
    </source>
</evidence>
<organism evidence="2 3">
    <name type="scientific">Strongyloides venezuelensis</name>
    <name type="common">Threadworm</name>
    <dbReference type="NCBI Taxonomy" id="75913"/>
    <lineage>
        <taxon>Eukaryota</taxon>
        <taxon>Metazoa</taxon>
        <taxon>Ecdysozoa</taxon>
        <taxon>Nematoda</taxon>
        <taxon>Chromadorea</taxon>
        <taxon>Rhabditida</taxon>
        <taxon>Tylenchina</taxon>
        <taxon>Panagrolaimomorpha</taxon>
        <taxon>Strongyloidoidea</taxon>
        <taxon>Strongyloididae</taxon>
        <taxon>Strongyloides</taxon>
    </lineage>
</organism>
<protein>
    <submittedName>
        <fullName evidence="3">Polo kinase</fullName>
    </submittedName>
</protein>
<evidence type="ECO:0000313" key="2">
    <source>
        <dbReference type="Proteomes" id="UP000035680"/>
    </source>
</evidence>
<dbReference type="WBParaSite" id="SVE_1624100.1">
    <property type="protein sequence ID" value="SVE_1624100.1"/>
    <property type="gene ID" value="SVE_1624100"/>
</dbReference>
<proteinExistence type="predicted"/>
<dbReference type="InterPro" id="IPR036947">
    <property type="entry name" value="POLO_box_dom_sf"/>
</dbReference>
<feature type="domain" description="POLO box" evidence="1">
    <location>
        <begin position="1"/>
        <end position="67"/>
    </location>
</feature>
<dbReference type="PROSITE" id="PS50078">
    <property type="entry name" value="POLO_BOX"/>
    <property type="match status" value="1"/>
</dbReference>
<dbReference type="Proteomes" id="UP000035680">
    <property type="component" value="Unassembled WGS sequence"/>
</dbReference>
<keyword evidence="2" id="KW-1185">Reference proteome</keyword>
<name>A0A0K0FV76_STRVS</name>
<sequence>MNLSKKYGLEYRLFDNSVGTPYRYDTHLTVDCTMKNFQYMDENSLRGYFEYDKCPKKLNKKLSCLDI</sequence>
<dbReference type="Pfam" id="PF00659">
    <property type="entry name" value="POLO_box"/>
    <property type="match status" value="1"/>
</dbReference>
<evidence type="ECO:0000313" key="3">
    <source>
        <dbReference type="WBParaSite" id="SVE_1624100.1"/>
    </source>
</evidence>
<reference evidence="2" key="1">
    <citation type="submission" date="2014-07" db="EMBL/GenBank/DDBJ databases">
        <authorList>
            <person name="Martin A.A"/>
            <person name="De Silva N."/>
        </authorList>
    </citation>
    <scope>NUCLEOTIDE SEQUENCE</scope>
</reference>
<reference evidence="3" key="2">
    <citation type="submission" date="2015-08" db="UniProtKB">
        <authorList>
            <consortium name="WormBaseParasite"/>
        </authorList>
    </citation>
    <scope>IDENTIFICATION</scope>
</reference>
<dbReference type="Gene3D" id="3.30.1120.30">
    <property type="entry name" value="POLO box domain"/>
    <property type="match status" value="1"/>
</dbReference>
<accession>A0A0K0FV76</accession>
<dbReference type="SUPFAM" id="SSF82615">
    <property type="entry name" value="Polo-box domain"/>
    <property type="match status" value="1"/>
</dbReference>